<dbReference type="AlphaFoldDB" id="A0A552WPH2"/>
<name>A0A552WPH2_9MICO</name>
<dbReference type="Proteomes" id="UP000318693">
    <property type="component" value="Unassembled WGS sequence"/>
</dbReference>
<feature type="region of interest" description="Disordered" evidence="1">
    <location>
        <begin position="59"/>
        <end position="88"/>
    </location>
</feature>
<gene>
    <name evidence="3" type="ORF">FJ693_12615</name>
</gene>
<evidence type="ECO:0000313" key="3">
    <source>
        <dbReference type="EMBL" id="TRW44676.1"/>
    </source>
</evidence>
<proteinExistence type="predicted"/>
<keyword evidence="4" id="KW-1185">Reference proteome</keyword>
<dbReference type="InterPro" id="IPR056934">
    <property type="entry name" value="SH3_Rv0428c"/>
</dbReference>
<protein>
    <recommendedName>
        <fullName evidence="2">Histone acetyltransferase Rv0428c-like SH3 domain-containing protein</fullName>
    </recommendedName>
</protein>
<feature type="domain" description="Histone acetyltransferase Rv0428c-like SH3" evidence="2">
    <location>
        <begin position="17"/>
        <end position="67"/>
    </location>
</feature>
<comment type="caution">
    <text evidence="3">The sequence shown here is derived from an EMBL/GenBank/DDBJ whole genome shotgun (WGS) entry which is preliminary data.</text>
</comment>
<accession>A0A552WPH2</accession>
<sequence>MTTDDGTPPPLPWLQWRVGERVVVRYRVPDGFSDALGELLEVHPDRVVVRTRRGPVEVPATAMVTGKRVPPPPSSPPRERPPRPAPPP</sequence>
<dbReference type="EMBL" id="VJXR01000038">
    <property type="protein sequence ID" value="TRW44676.1"/>
    <property type="molecule type" value="Genomic_DNA"/>
</dbReference>
<evidence type="ECO:0000313" key="4">
    <source>
        <dbReference type="Proteomes" id="UP000318693"/>
    </source>
</evidence>
<evidence type="ECO:0000259" key="2">
    <source>
        <dbReference type="Pfam" id="PF24551"/>
    </source>
</evidence>
<reference evidence="3 4" key="1">
    <citation type="submission" date="2019-07" db="EMBL/GenBank/DDBJ databases">
        <title>Georgenia wutianyii sp. nov. and Georgenia *** sp. nov. isolated from plateau pika (Ochotona curzoniae) in the Qinghai-Tibet plateau of China.</title>
        <authorList>
            <person name="Tian Z."/>
        </authorList>
    </citation>
    <scope>NUCLEOTIDE SEQUENCE [LARGE SCALE GENOMIC DNA]</scope>
    <source>
        <strain evidence="3 4">Z446</strain>
    </source>
</reference>
<evidence type="ECO:0000256" key="1">
    <source>
        <dbReference type="SAM" id="MobiDB-lite"/>
    </source>
</evidence>
<dbReference type="Pfam" id="PF24551">
    <property type="entry name" value="SH3_Rv0428c"/>
    <property type="match status" value="1"/>
</dbReference>
<dbReference type="RefSeq" id="WP_143418873.1">
    <property type="nucleotide sequence ID" value="NZ_VJXR01000038.1"/>
</dbReference>
<organism evidence="3 4">
    <name type="scientific">Georgenia yuyongxinii</name>
    <dbReference type="NCBI Taxonomy" id="2589797"/>
    <lineage>
        <taxon>Bacteria</taxon>
        <taxon>Bacillati</taxon>
        <taxon>Actinomycetota</taxon>
        <taxon>Actinomycetes</taxon>
        <taxon>Micrococcales</taxon>
        <taxon>Bogoriellaceae</taxon>
        <taxon>Georgenia</taxon>
    </lineage>
</organism>